<dbReference type="AlphaFoldDB" id="A0AAP0EE09"/>
<comment type="caution">
    <text evidence="1">The sequence shown here is derived from an EMBL/GenBank/DDBJ whole genome shotgun (WGS) entry which is preliminary data.</text>
</comment>
<protein>
    <submittedName>
        <fullName evidence="1">Uncharacterized protein</fullName>
    </submittedName>
</protein>
<name>A0AAP0EE09_9MAGN</name>
<reference evidence="1 2" key="1">
    <citation type="submission" date="2024-01" db="EMBL/GenBank/DDBJ databases">
        <title>Genome assemblies of Stephania.</title>
        <authorList>
            <person name="Yang L."/>
        </authorList>
    </citation>
    <scope>NUCLEOTIDE SEQUENCE [LARGE SCALE GENOMIC DNA]</scope>
    <source>
        <strain evidence="1">YNDBR</strain>
        <tissue evidence="1">Leaf</tissue>
    </source>
</reference>
<evidence type="ECO:0000313" key="2">
    <source>
        <dbReference type="Proteomes" id="UP001420932"/>
    </source>
</evidence>
<evidence type="ECO:0000313" key="1">
    <source>
        <dbReference type="EMBL" id="KAK9087488.1"/>
    </source>
</evidence>
<keyword evidence="2" id="KW-1185">Reference proteome</keyword>
<proteinExistence type="predicted"/>
<accession>A0AAP0EE09</accession>
<sequence length="161" mass="17922">MRLSATASQSIGTDPIVQVFEPEHQGRVRGLGFGVTLSNVGTITQSTISVRKLQGDFQRLEEKHEQLAELIRSQQMPPSSQQQQNDPPNLCGKKCKIFDWSSPNKLVGEGEVETDDPMHLMDDIPIGGSASLVYVERAFEPNAFLWRNQNNWTTLDNALGK</sequence>
<gene>
    <name evidence="1" type="ORF">Syun_029882</name>
</gene>
<dbReference type="Proteomes" id="UP001420932">
    <property type="component" value="Unassembled WGS sequence"/>
</dbReference>
<dbReference type="EMBL" id="JBBNAF010000013">
    <property type="protein sequence ID" value="KAK9087488.1"/>
    <property type="molecule type" value="Genomic_DNA"/>
</dbReference>
<organism evidence="1 2">
    <name type="scientific">Stephania yunnanensis</name>
    <dbReference type="NCBI Taxonomy" id="152371"/>
    <lineage>
        <taxon>Eukaryota</taxon>
        <taxon>Viridiplantae</taxon>
        <taxon>Streptophyta</taxon>
        <taxon>Embryophyta</taxon>
        <taxon>Tracheophyta</taxon>
        <taxon>Spermatophyta</taxon>
        <taxon>Magnoliopsida</taxon>
        <taxon>Ranunculales</taxon>
        <taxon>Menispermaceae</taxon>
        <taxon>Menispermoideae</taxon>
        <taxon>Cissampelideae</taxon>
        <taxon>Stephania</taxon>
    </lineage>
</organism>